<feature type="non-terminal residue" evidence="1">
    <location>
        <position position="1"/>
    </location>
</feature>
<reference evidence="1 2" key="1">
    <citation type="submission" date="2016-09" db="EMBL/GenBank/DDBJ databases">
        <title>The draft genome of Dichanthelium oligosanthes: A C3 panicoid grass species.</title>
        <authorList>
            <person name="Studer A.J."/>
            <person name="Schnable J.C."/>
            <person name="Brutnell T.P."/>
        </authorList>
    </citation>
    <scope>NUCLEOTIDE SEQUENCE [LARGE SCALE GENOMIC DNA]</scope>
    <source>
        <strain evidence="2">cv. Kellogg 1175</strain>
        <tissue evidence="1">Leaf</tissue>
    </source>
</reference>
<sequence length="107" mass="12022">LLWTFFERRIQPLKARVHPMFKYTGPTDPSRESEAELVESEVKAWVSGVLRSGISVEAGLTNHPLARSLAHNPSHVSLFAFPLFLLARTHGRPPPLPQSLLRARIFA</sequence>
<dbReference type="AlphaFoldDB" id="A0A1E5UYG3"/>
<evidence type="ECO:0000313" key="1">
    <source>
        <dbReference type="EMBL" id="OEL17887.1"/>
    </source>
</evidence>
<comment type="caution">
    <text evidence="1">The sequence shown here is derived from an EMBL/GenBank/DDBJ whole genome shotgun (WGS) entry which is preliminary data.</text>
</comment>
<proteinExistence type="predicted"/>
<dbReference type="EMBL" id="LWDX02058388">
    <property type="protein sequence ID" value="OEL17887.1"/>
    <property type="molecule type" value="Genomic_DNA"/>
</dbReference>
<dbReference type="PANTHER" id="PTHR33026">
    <property type="entry name" value="OS06G0360600 PROTEIN"/>
    <property type="match status" value="1"/>
</dbReference>
<name>A0A1E5UYG3_9POAL</name>
<dbReference type="PANTHER" id="PTHR33026:SF7">
    <property type="entry name" value="OS03G0100275 PROTEIN"/>
    <property type="match status" value="1"/>
</dbReference>
<evidence type="ECO:0000313" key="2">
    <source>
        <dbReference type="Proteomes" id="UP000095767"/>
    </source>
</evidence>
<keyword evidence="2" id="KW-1185">Reference proteome</keyword>
<organism evidence="1 2">
    <name type="scientific">Dichanthelium oligosanthes</name>
    <dbReference type="NCBI Taxonomy" id="888268"/>
    <lineage>
        <taxon>Eukaryota</taxon>
        <taxon>Viridiplantae</taxon>
        <taxon>Streptophyta</taxon>
        <taxon>Embryophyta</taxon>
        <taxon>Tracheophyta</taxon>
        <taxon>Spermatophyta</taxon>
        <taxon>Magnoliopsida</taxon>
        <taxon>Liliopsida</taxon>
        <taxon>Poales</taxon>
        <taxon>Poaceae</taxon>
        <taxon>PACMAD clade</taxon>
        <taxon>Panicoideae</taxon>
        <taxon>Panicodae</taxon>
        <taxon>Paniceae</taxon>
        <taxon>Dichantheliinae</taxon>
        <taxon>Dichanthelium</taxon>
    </lineage>
</organism>
<protein>
    <submittedName>
        <fullName evidence="1">Uncharacterized protein</fullName>
    </submittedName>
</protein>
<gene>
    <name evidence="1" type="ORF">BAE44_0021094</name>
</gene>
<dbReference type="OrthoDB" id="721393at2759"/>
<accession>A0A1E5UYG3</accession>
<dbReference type="Proteomes" id="UP000095767">
    <property type="component" value="Unassembled WGS sequence"/>
</dbReference>